<proteinExistence type="predicted"/>
<protein>
    <submittedName>
        <fullName evidence="1">Uncharacterized protein</fullName>
    </submittedName>
</protein>
<name>A0A0F3RGG0_9RICK</name>
<evidence type="ECO:0000313" key="1">
    <source>
        <dbReference type="EMBL" id="KJW04269.1"/>
    </source>
</evidence>
<organism evidence="1 2">
    <name type="scientific">Rickettsia argasii T170-B</name>
    <dbReference type="NCBI Taxonomy" id="1268837"/>
    <lineage>
        <taxon>Bacteria</taxon>
        <taxon>Pseudomonadati</taxon>
        <taxon>Pseudomonadota</taxon>
        <taxon>Alphaproteobacteria</taxon>
        <taxon>Rickettsiales</taxon>
        <taxon>Rickettsiaceae</taxon>
        <taxon>Rickettsieae</taxon>
        <taxon>Rickettsia</taxon>
        <taxon>spotted fever group</taxon>
    </lineage>
</organism>
<keyword evidence="2" id="KW-1185">Reference proteome</keyword>
<accession>A0A0F3RGG0</accession>
<evidence type="ECO:0000313" key="2">
    <source>
        <dbReference type="Proteomes" id="UP000033736"/>
    </source>
</evidence>
<dbReference type="AlphaFoldDB" id="A0A0F3RGG0"/>
<dbReference type="Proteomes" id="UP000033736">
    <property type="component" value="Unassembled WGS sequence"/>
</dbReference>
<dbReference type="EMBL" id="LAOQ01000005">
    <property type="protein sequence ID" value="KJW04269.1"/>
    <property type="molecule type" value="Genomic_DNA"/>
</dbReference>
<gene>
    <name evidence="1" type="ORF">RAT170B_1413</name>
</gene>
<reference evidence="1 2" key="1">
    <citation type="submission" date="2015-01" db="EMBL/GenBank/DDBJ databases">
        <title>Genome Sequencing of Rickettsiales /home/snadendla/prok_pipe/test/illegal_ec_num.txt.</title>
        <authorList>
            <person name="Daugherty S.C."/>
            <person name="Su Q."/>
            <person name="Abolude K."/>
            <person name="Beier-Sexton M."/>
            <person name="Carlyon J.A."/>
            <person name="Carter R."/>
            <person name="Day N.P."/>
            <person name="Dumler S.J."/>
            <person name="Dyachenko V."/>
            <person name="Godinez A."/>
            <person name="Kurtti T.J."/>
            <person name="Lichay M."/>
            <person name="Mullins K.E."/>
            <person name="Ott S."/>
            <person name="Pappas-Brown V."/>
            <person name="Paris D.H."/>
            <person name="Patel P."/>
            <person name="Richards A.L."/>
            <person name="Sadzewicz L."/>
            <person name="Sears K."/>
            <person name="Seidman D."/>
            <person name="Sengamalay N."/>
            <person name="Stenos J."/>
            <person name="Tallon L.J."/>
            <person name="Vincent G."/>
            <person name="Fraser C.M."/>
            <person name="Munderloh U."/>
            <person name="Dunning-Hotopp J.C."/>
        </authorList>
    </citation>
    <scope>NUCLEOTIDE SEQUENCE [LARGE SCALE GENOMIC DNA]</scope>
    <source>
        <strain evidence="1 2">T170-B</strain>
    </source>
</reference>
<comment type="caution">
    <text evidence="1">The sequence shown here is derived from an EMBL/GenBank/DDBJ whole genome shotgun (WGS) entry which is preliminary data.</text>
</comment>
<sequence length="164" mass="18637">MNMNDNINSVSFSEVALTKNRLSQISFYNGYIYMLEHIPCQKKTIAIRFCSSSGKKESLISGSYSIGSRVYEYGGGDYVIINDVFYFINLYDQALYGIFLRKNKQVKRIISKKNERFGGLVGDEKNNKIYCICEKHTSSGVFHKVICIDLKKNCCTTLCAGKNL</sequence>